<reference evidence="2 3" key="1">
    <citation type="submission" date="2019-03" db="EMBL/GenBank/DDBJ databases">
        <title>Single cell metagenomics reveals metabolic interactions within the superorganism composed of flagellate Streblomastix strix and complex community of Bacteroidetes bacteria on its surface.</title>
        <authorList>
            <person name="Treitli S.C."/>
            <person name="Kolisko M."/>
            <person name="Husnik F."/>
            <person name="Keeling P."/>
            <person name="Hampl V."/>
        </authorList>
    </citation>
    <scope>NUCLEOTIDE SEQUENCE [LARGE SCALE GENOMIC DNA]</scope>
    <source>
        <strain evidence="2">ST1C</strain>
    </source>
</reference>
<proteinExistence type="predicted"/>
<evidence type="ECO:0000313" key="3">
    <source>
        <dbReference type="Proteomes" id="UP000324800"/>
    </source>
</evidence>
<comment type="caution">
    <text evidence="2">The sequence shown here is derived from an EMBL/GenBank/DDBJ whole genome shotgun (WGS) entry which is preliminary data.</text>
</comment>
<dbReference type="AlphaFoldDB" id="A0A5J4WCP7"/>
<feature type="region of interest" description="Disordered" evidence="1">
    <location>
        <begin position="201"/>
        <end position="223"/>
    </location>
</feature>
<organism evidence="2 3">
    <name type="scientific">Streblomastix strix</name>
    <dbReference type="NCBI Taxonomy" id="222440"/>
    <lineage>
        <taxon>Eukaryota</taxon>
        <taxon>Metamonada</taxon>
        <taxon>Preaxostyla</taxon>
        <taxon>Oxymonadida</taxon>
        <taxon>Streblomastigidae</taxon>
        <taxon>Streblomastix</taxon>
    </lineage>
</organism>
<sequence>MFSRYLSQLYSLKLTNGQTCGYGQQTLKYISYATNYICANILNSLRLYQTQQLANQKKHKDLVEIFQRGTKILLDVIDYGNRVAYSTYAPLPSDIPENLVFEAGYIQPTPNTLQMQKSQLYKERLDEVKQYLSAQMSGQTLIDETPIQTNITGEQKLPIVDSQPQLLANKFSNPAMIAGISPTFINQMNRMKQLFKIGNAIEKDDDDESSEENETETKKDKLN</sequence>
<name>A0A5J4WCP7_9EUKA</name>
<dbReference type="Proteomes" id="UP000324800">
    <property type="component" value="Unassembled WGS sequence"/>
</dbReference>
<dbReference type="EMBL" id="SNRW01002488">
    <property type="protein sequence ID" value="KAA6392600.1"/>
    <property type="molecule type" value="Genomic_DNA"/>
</dbReference>
<accession>A0A5J4WCP7</accession>
<evidence type="ECO:0000313" key="2">
    <source>
        <dbReference type="EMBL" id="KAA6392600.1"/>
    </source>
</evidence>
<protein>
    <submittedName>
        <fullName evidence="2">Uncharacterized protein</fullName>
    </submittedName>
</protein>
<gene>
    <name evidence="2" type="ORF">EZS28_011870</name>
</gene>
<evidence type="ECO:0000256" key="1">
    <source>
        <dbReference type="SAM" id="MobiDB-lite"/>
    </source>
</evidence>
<feature type="compositionally biased region" description="Acidic residues" evidence="1">
    <location>
        <begin position="203"/>
        <end position="214"/>
    </location>
</feature>